<protein>
    <submittedName>
        <fullName evidence="1">Uncharacterized protein</fullName>
    </submittedName>
</protein>
<reference evidence="1 2" key="1">
    <citation type="submission" date="2015-07" db="EMBL/GenBank/DDBJ databases">
        <title>The genome of Eufriesea mexicana.</title>
        <authorList>
            <person name="Pan H."/>
            <person name="Kapheim K."/>
        </authorList>
    </citation>
    <scope>NUCLEOTIDE SEQUENCE [LARGE SCALE GENOMIC DNA]</scope>
    <source>
        <strain evidence="1">0111107269</strain>
        <tissue evidence="1">Whole body</tissue>
    </source>
</reference>
<organism evidence="1 2">
    <name type="scientific">Eufriesea mexicana</name>
    <dbReference type="NCBI Taxonomy" id="516756"/>
    <lineage>
        <taxon>Eukaryota</taxon>
        <taxon>Metazoa</taxon>
        <taxon>Ecdysozoa</taxon>
        <taxon>Arthropoda</taxon>
        <taxon>Hexapoda</taxon>
        <taxon>Insecta</taxon>
        <taxon>Pterygota</taxon>
        <taxon>Neoptera</taxon>
        <taxon>Endopterygota</taxon>
        <taxon>Hymenoptera</taxon>
        <taxon>Apocrita</taxon>
        <taxon>Aculeata</taxon>
        <taxon>Apoidea</taxon>
        <taxon>Anthophila</taxon>
        <taxon>Apidae</taxon>
        <taxon>Eufriesea</taxon>
    </lineage>
</organism>
<proteinExistence type="predicted"/>
<accession>A0A310SFH3</accession>
<evidence type="ECO:0000313" key="2">
    <source>
        <dbReference type="Proteomes" id="UP000250275"/>
    </source>
</evidence>
<dbReference type="EMBL" id="KQ761783">
    <property type="protein sequence ID" value="OAD57051.1"/>
    <property type="molecule type" value="Genomic_DNA"/>
</dbReference>
<sequence>MAIINGKGEINVRKKDDFCVKICDTFPNVQESIDRGRGSISTIKCTALPIVLCFK</sequence>
<keyword evidence="2" id="KW-1185">Reference proteome</keyword>
<evidence type="ECO:0000313" key="1">
    <source>
        <dbReference type="EMBL" id="OAD57051.1"/>
    </source>
</evidence>
<dbReference type="AlphaFoldDB" id="A0A310SFH3"/>
<dbReference type="Proteomes" id="UP000250275">
    <property type="component" value="Unassembled WGS sequence"/>
</dbReference>
<gene>
    <name evidence="1" type="ORF">WN48_02851</name>
</gene>
<name>A0A310SFH3_9HYME</name>